<name>A0A8T0GS82_CERPU</name>
<dbReference type="EMBL" id="CM026430">
    <property type="protein sequence ID" value="KAG0561783.1"/>
    <property type="molecule type" value="Genomic_DNA"/>
</dbReference>
<dbReference type="Proteomes" id="UP000822688">
    <property type="component" value="Chromosome 9"/>
</dbReference>
<organism evidence="1 2">
    <name type="scientific">Ceratodon purpureus</name>
    <name type="common">Fire moss</name>
    <name type="synonym">Dicranum purpureum</name>
    <dbReference type="NCBI Taxonomy" id="3225"/>
    <lineage>
        <taxon>Eukaryota</taxon>
        <taxon>Viridiplantae</taxon>
        <taxon>Streptophyta</taxon>
        <taxon>Embryophyta</taxon>
        <taxon>Bryophyta</taxon>
        <taxon>Bryophytina</taxon>
        <taxon>Bryopsida</taxon>
        <taxon>Dicranidae</taxon>
        <taxon>Pseudoditrichales</taxon>
        <taxon>Ditrichaceae</taxon>
        <taxon>Ceratodon</taxon>
    </lineage>
</organism>
<reference evidence="1" key="1">
    <citation type="submission" date="2020-06" db="EMBL/GenBank/DDBJ databases">
        <title>WGS assembly of Ceratodon purpureus strain R40.</title>
        <authorList>
            <person name="Carey S.B."/>
            <person name="Jenkins J."/>
            <person name="Shu S."/>
            <person name="Lovell J.T."/>
            <person name="Sreedasyam A."/>
            <person name="Maumus F."/>
            <person name="Tiley G.P."/>
            <person name="Fernandez-Pozo N."/>
            <person name="Barry K."/>
            <person name="Chen C."/>
            <person name="Wang M."/>
            <person name="Lipzen A."/>
            <person name="Daum C."/>
            <person name="Saski C.A."/>
            <person name="Payton A.C."/>
            <person name="Mcbreen J.C."/>
            <person name="Conrad R.E."/>
            <person name="Kollar L.M."/>
            <person name="Olsson S."/>
            <person name="Huttunen S."/>
            <person name="Landis J.B."/>
            <person name="Wickett N.J."/>
            <person name="Johnson M.G."/>
            <person name="Rensing S.A."/>
            <person name="Grimwood J."/>
            <person name="Schmutz J."/>
            <person name="Mcdaniel S.F."/>
        </authorList>
    </citation>
    <scope>NUCLEOTIDE SEQUENCE</scope>
    <source>
        <strain evidence="1">R40</strain>
    </source>
</reference>
<gene>
    <name evidence="1" type="ORF">KC19_9G091500</name>
</gene>
<protein>
    <submittedName>
        <fullName evidence="1">Uncharacterized protein</fullName>
    </submittedName>
</protein>
<accession>A0A8T0GS82</accession>
<sequence>MPSSMSVRRWLLLGDIQFVVDEWHGLIDILIGKISSEVVDLAFLSDLCGDTPCERLVLQGVGYRAARDRRVVCGLSSRWCDRDGLCTVSSHVVMTSRFIAWTEVEVAGDITESVFHHSNVNKCREVLVFSVK</sequence>
<comment type="caution">
    <text evidence="1">The sequence shown here is derived from an EMBL/GenBank/DDBJ whole genome shotgun (WGS) entry which is preliminary data.</text>
</comment>
<dbReference type="AlphaFoldDB" id="A0A8T0GS82"/>
<proteinExistence type="predicted"/>
<evidence type="ECO:0000313" key="1">
    <source>
        <dbReference type="EMBL" id="KAG0561783.1"/>
    </source>
</evidence>
<evidence type="ECO:0000313" key="2">
    <source>
        <dbReference type="Proteomes" id="UP000822688"/>
    </source>
</evidence>
<keyword evidence="2" id="KW-1185">Reference proteome</keyword>